<dbReference type="AlphaFoldDB" id="A0A484NFR2"/>
<dbReference type="GO" id="GO:0003676">
    <property type="term" value="F:nucleic acid binding"/>
    <property type="evidence" value="ECO:0007669"/>
    <property type="project" value="InterPro"/>
</dbReference>
<accession>A0A484NFR2</accession>
<dbReference type="InterPro" id="IPR035979">
    <property type="entry name" value="RBD_domain_sf"/>
</dbReference>
<name>A0A484NFR2_9ASTE</name>
<dbReference type="SUPFAM" id="SSF54928">
    <property type="entry name" value="RNA-binding domain, RBD"/>
    <property type="match status" value="1"/>
</dbReference>
<evidence type="ECO:0000313" key="3">
    <source>
        <dbReference type="Proteomes" id="UP000595140"/>
    </source>
</evidence>
<dbReference type="Proteomes" id="UP000595140">
    <property type="component" value="Unassembled WGS sequence"/>
</dbReference>
<dbReference type="EMBL" id="OOIL02006685">
    <property type="protein sequence ID" value="VFR00272.1"/>
    <property type="molecule type" value="Genomic_DNA"/>
</dbReference>
<dbReference type="OrthoDB" id="1031179at2759"/>
<proteinExistence type="predicted"/>
<organism evidence="2 3">
    <name type="scientific">Cuscuta campestris</name>
    <dbReference type="NCBI Taxonomy" id="132261"/>
    <lineage>
        <taxon>Eukaryota</taxon>
        <taxon>Viridiplantae</taxon>
        <taxon>Streptophyta</taxon>
        <taxon>Embryophyta</taxon>
        <taxon>Tracheophyta</taxon>
        <taxon>Spermatophyta</taxon>
        <taxon>Magnoliopsida</taxon>
        <taxon>eudicotyledons</taxon>
        <taxon>Gunneridae</taxon>
        <taxon>Pentapetalae</taxon>
        <taxon>asterids</taxon>
        <taxon>lamiids</taxon>
        <taxon>Solanales</taxon>
        <taxon>Convolvulaceae</taxon>
        <taxon>Cuscuteae</taxon>
        <taxon>Cuscuta</taxon>
        <taxon>Cuscuta subgen. Grammica</taxon>
        <taxon>Cuscuta sect. Cleistogrammica</taxon>
    </lineage>
</organism>
<evidence type="ECO:0000313" key="2">
    <source>
        <dbReference type="EMBL" id="VFR00272.1"/>
    </source>
</evidence>
<evidence type="ECO:0008006" key="4">
    <source>
        <dbReference type="Google" id="ProtNLM"/>
    </source>
</evidence>
<keyword evidence="3" id="KW-1185">Reference proteome</keyword>
<feature type="region of interest" description="Disordered" evidence="1">
    <location>
        <begin position="107"/>
        <end position="128"/>
    </location>
</feature>
<sequence length="227" mass="25150">MTVIVGLEQLWWRGMVEMVGVWIDGGADENGRASSEEDRGYGGGGGGDLMVAGAGLGKEGVGPFSPPTAHDLSFFPAEYYILILLQFLLPLRLSSFNFAGKQKQEPKYEWETKRTPKKPKESSPEEEVKGRVELLSEANLNPMKVVSARKKTLIIDNLAPRTQVSDIVVSVRRFVNHKGGKLSFSSVEFASANEVEKVQEMKNGEYLHDKRITLGLAKITPYPQRPK</sequence>
<reference evidence="2 3" key="1">
    <citation type="submission" date="2018-04" db="EMBL/GenBank/DDBJ databases">
        <authorList>
            <person name="Vogel A."/>
        </authorList>
    </citation>
    <scope>NUCLEOTIDE SEQUENCE [LARGE SCALE GENOMIC DNA]</scope>
</reference>
<protein>
    <recommendedName>
        <fullName evidence="4">RRM domain-containing protein</fullName>
    </recommendedName>
</protein>
<gene>
    <name evidence="2" type="ORF">CCAM_LOCUS42047</name>
</gene>
<evidence type="ECO:0000256" key="1">
    <source>
        <dbReference type="SAM" id="MobiDB-lite"/>
    </source>
</evidence>
<dbReference type="CDD" id="cd00590">
    <property type="entry name" value="RRM_SF"/>
    <property type="match status" value="1"/>
</dbReference>